<dbReference type="Proteomes" id="UP001317629">
    <property type="component" value="Chromosome"/>
</dbReference>
<dbReference type="InterPro" id="IPR021860">
    <property type="entry name" value="Peptidase_S12_Pab87-rel_C"/>
</dbReference>
<gene>
    <name evidence="3" type="ORF">SS37A_22630</name>
</gene>
<dbReference type="SUPFAM" id="SSF46955">
    <property type="entry name" value="Putative DNA-binding domain"/>
    <property type="match status" value="1"/>
</dbReference>
<evidence type="ECO:0000256" key="1">
    <source>
        <dbReference type="ARBA" id="ARBA00023125"/>
    </source>
</evidence>
<reference evidence="3 4" key="1">
    <citation type="journal article" date="2023" name="Int. J. Syst. Evol. Microbiol.">
        <title>Methylocystis iwaonis sp. nov., a type II methane-oxidizing bacterium from surface soil of a rice paddy field in Japan, and emended description of the genus Methylocystis (ex Whittenbury et al. 1970) Bowman et al. 1993.</title>
        <authorList>
            <person name="Kaise H."/>
            <person name="Sawadogo J.B."/>
            <person name="Alam M.S."/>
            <person name="Ueno C."/>
            <person name="Dianou D."/>
            <person name="Shinjo R."/>
            <person name="Asakawa S."/>
        </authorList>
    </citation>
    <scope>NUCLEOTIDE SEQUENCE [LARGE SCALE GENOMIC DNA]</scope>
    <source>
        <strain evidence="3 4">SS37A-Re</strain>
    </source>
</reference>
<feature type="domain" description="HTH merR-type" evidence="2">
    <location>
        <begin position="10"/>
        <end position="78"/>
    </location>
</feature>
<dbReference type="InterPro" id="IPR000551">
    <property type="entry name" value="MerR-type_HTH_dom"/>
</dbReference>
<dbReference type="EMBL" id="AP027142">
    <property type="protein sequence ID" value="BDV34734.1"/>
    <property type="molecule type" value="Genomic_DNA"/>
</dbReference>
<dbReference type="PANTHER" id="PTHR30204:SF93">
    <property type="entry name" value="HTH MERR-TYPE DOMAIN-CONTAINING PROTEIN"/>
    <property type="match status" value="1"/>
</dbReference>
<proteinExistence type="predicted"/>
<dbReference type="Pfam" id="PF13411">
    <property type="entry name" value="MerR_1"/>
    <property type="match status" value="1"/>
</dbReference>
<organism evidence="3 4">
    <name type="scientific">Methylocystis iwaonis</name>
    <dbReference type="NCBI Taxonomy" id="2885079"/>
    <lineage>
        <taxon>Bacteria</taxon>
        <taxon>Pseudomonadati</taxon>
        <taxon>Pseudomonadota</taxon>
        <taxon>Alphaproteobacteria</taxon>
        <taxon>Hyphomicrobiales</taxon>
        <taxon>Methylocystaceae</taxon>
        <taxon>Methylocystis</taxon>
    </lineage>
</organism>
<dbReference type="PANTHER" id="PTHR30204">
    <property type="entry name" value="REDOX-CYCLING DRUG-SENSING TRANSCRIPTIONAL ACTIVATOR SOXR"/>
    <property type="match status" value="1"/>
</dbReference>
<protein>
    <submittedName>
        <fullName evidence="3">MerR family transcriptional regulator</fullName>
    </submittedName>
</protein>
<dbReference type="RefSeq" id="WP_281928000.1">
    <property type="nucleotide sequence ID" value="NZ_AP027142.1"/>
</dbReference>
<dbReference type="InterPro" id="IPR047057">
    <property type="entry name" value="MerR_fam"/>
</dbReference>
<dbReference type="InterPro" id="IPR009061">
    <property type="entry name" value="DNA-bd_dom_put_sf"/>
</dbReference>
<evidence type="ECO:0000313" key="4">
    <source>
        <dbReference type="Proteomes" id="UP001317629"/>
    </source>
</evidence>
<name>A0ABN6VGC3_9HYPH</name>
<keyword evidence="4" id="KW-1185">Reference proteome</keyword>
<dbReference type="Pfam" id="PF11954">
    <property type="entry name" value="DUF3471"/>
    <property type="match status" value="1"/>
</dbReference>
<keyword evidence="1" id="KW-0238">DNA-binding</keyword>
<dbReference type="PROSITE" id="PS50937">
    <property type="entry name" value="HTH_MERR_2"/>
    <property type="match status" value="1"/>
</dbReference>
<dbReference type="Gene3D" id="1.10.1660.10">
    <property type="match status" value="1"/>
</dbReference>
<evidence type="ECO:0000313" key="3">
    <source>
        <dbReference type="EMBL" id="BDV34734.1"/>
    </source>
</evidence>
<evidence type="ECO:0000259" key="2">
    <source>
        <dbReference type="PROSITE" id="PS50937"/>
    </source>
</evidence>
<dbReference type="SMART" id="SM00422">
    <property type="entry name" value="HTH_MERR"/>
    <property type="match status" value="1"/>
</dbReference>
<dbReference type="PRINTS" id="PR00040">
    <property type="entry name" value="HTHMERR"/>
</dbReference>
<accession>A0ABN6VGC3</accession>
<sequence length="362" mass="40249">MIDSAPKDELLTAAECAARIGLTVRALRVYERHRLLAPKRTEKGWRLYGAAEIARLHEILALKQLGLSLSRIAALLEGRANDLDRALAIQEAALSALRSRAERGYSLVAAARARLRAGDVLSVTELVTLAKEAHMTESSFDAIAQRRYEQARPRKPIEIDPAALEKYVGHYKSEVGFVWDVSLKNDKLYFKNPGWPVANYALPEGEHQFFFPRWPSQVTFGVSPEGAVESLTYHSGGFENVAHRIDAAEAEREAAILAHRIRNKIPNPGSEELLRRVIASLQSGNVDFTQFIDSLSARLQLGFSVVFEELAAKGAVQTLAFRGVGPVGGDVYDVKFENENTEWRIGLAPDGLIRFLFWRSMP</sequence>
<dbReference type="CDD" id="cd00592">
    <property type="entry name" value="HTH_MerR-like"/>
    <property type="match status" value="1"/>
</dbReference>